<sequence length="55" mass="6452">MLMDTYGWDMKRALDELYASETYKKLSDPECGLYYQGAVYVFSFLKNEIENGIIK</sequence>
<reference evidence="1 2" key="1">
    <citation type="journal article" date="2015" name="Microbes Environ.">
        <title>Distribution and evolution of nitrogen fixation genes in the phylum bacteroidetes.</title>
        <authorList>
            <person name="Inoue J."/>
            <person name="Oshima K."/>
            <person name="Suda W."/>
            <person name="Sakamoto M."/>
            <person name="Iino T."/>
            <person name="Noda S."/>
            <person name="Hongoh Y."/>
            <person name="Hattori M."/>
            <person name="Ohkuma M."/>
        </authorList>
    </citation>
    <scope>NUCLEOTIDE SEQUENCE [LARGE SCALE GENOMIC DNA]</scope>
    <source>
        <strain evidence="1 2">JCM 15093</strain>
    </source>
</reference>
<dbReference type="AlphaFoldDB" id="A0A069D5V5"/>
<protein>
    <submittedName>
        <fullName evidence="1">Uncharacterized protein</fullName>
    </submittedName>
</protein>
<dbReference type="STRING" id="1121097.GCA_000428125_03120"/>
<gene>
    <name evidence="1" type="ORF">JCM15093_3602</name>
</gene>
<evidence type="ECO:0000313" key="2">
    <source>
        <dbReference type="Proteomes" id="UP000027601"/>
    </source>
</evidence>
<organism evidence="1 2">
    <name type="scientific">Bacteroides graminisolvens DSM 19988 = JCM 15093</name>
    <dbReference type="NCBI Taxonomy" id="1121097"/>
    <lineage>
        <taxon>Bacteria</taxon>
        <taxon>Pseudomonadati</taxon>
        <taxon>Bacteroidota</taxon>
        <taxon>Bacteroidia</taxon>
        <taxon>Bacteroidales</taxon>
        <taxon>Bacteroidaceae</taxon>
        <taxon>Bacteroides</taxon>
    </lineage>
</organism>
<comment type="caution">
    <text evidence="1">The sequence shown here is derived from an EMBL/GenBank/DDBJ whole genome shotgun (WGS) entry which is preliminary data.</text>
</comment>
<proteinExistence type="predicted"/>
<name>A0A069D5V5_9BACE</name>
<dbReference type="Proteomes" id="UP000027601">
    <property type="component" value="Unassembled WGS sequence"/>
</dbReference>
<accession>A0A069D5V5</accession>
<keyword evidence="2" id="KW-1185">Reference proteome</keyword>
<dbReference type="EMBL" id="BAJS01000054">
    <property type="protein sequence ID" value="GAK38263.1"/>
    <property type="molecule type" value="Genomic_DNA"/>
</dbReference>
<evidence type="ECO:0000313" key="1">
    <source>
        <dbReference type="EMBL" id="GAK38263.1"/>
    </source>
</evidence>
<dbReference type="eggNOG" id="ENOG5033E0V">
    <property type="taxonomic scope" value="Bacteria"/>
</dbReference>